<dbReference type="Gene3D" id="1.10.10.60">
    <property type="entry name" value="Homeodomain-like"/>
    <property type="match status" value="2"/>
</dbReference>
<sequence>MIKRQSRRKINMLKDLNQLIDYIEEHLTEGLSYKIIAENTGISEYQLKRIFTFIAGMSLMDYIKNRRLALANRDLLDGSRVTETAFRYGYETVEGFSRAFRDWSGYLPSEISRYGIQKSFPRLTFFIDVRGGKSMEFRIEKKEQFYVAGVAKKVPVKFEGVNQEIQKLAQTITETQREEMHKLGDLYPNQVINVSYGFDGDRLEEKGSLMHMIGFATTKENPYADLEMLAIEEHTWAIFPNKGPFPQTLQDTWGKIYAEWLPSSDYGLVEAPEISFTKWGEDFSNVYSEIWIAVKAKK</sequence>
<evidence type="ECO:0000313" key="5">
    <source>
        <dbReference type="Proteomes" id="UP000191171"/>
    </source>
</evidence>
<dbReference type="InterPro" id="IPR050959">
    <property type="entry name" value="MarA-like"/>
</dbReference>
<dbReference type="PROSITE" id="PS01124">
    <property type="entry name" value="HTH_ARAC_FAMILY_2"/>
    <property type="match status" value="1"/>
</dbReference>
<keyword evidence="2" id="KW-0238">DNA-binding</keyword>
<dbReference type="Gene3D" id="3.20.80.10">
    <property type="entry name" value="Regulatory factor, effector binding domain"/>
    <property type="match status" value="1"/>
</dbReference>
<dbReference type="SUPFAM" id="SSF55136">
    <property type="entry name" value="Probable bacterial effector-binding domain"/>
    <property type="match status" value="1"/>
</dbReference>
<dbReference type="InterPro" id="IPR029442">
    <property type="entry name" value="GyrI-like"/>
</dbReference>
<evidence type="ECO:0000256" key="2">
    <source>
        <dbReference type="ARBA" id="ARBA00023125"/>
    </source>
</evidence>
<dbReference type="SMART" id="SM00871">
    <property type="entry name" value="AraC_E_bind"/>
    <property type="match status" value="1"/>
</dbReference>
<dbReference type="SMART" id="SM00342">
    <property type="entry name" value="HTH_ARAC"/>
    <property type="match status" value="1"/>
</dbReference>
<proteinExistence type="predicted"/>
<comment type="caution">
    <text evidence="4">The sequence shown here is derived from an EMBL/GenBank/DDBJ whole genome shotgun (WGS) entry which is preliminary data.</text>
</comment>
<gene>
    <name evidence="4" type="ORF">B1P95_03660</name>
</gene>
<dbReference type="AlphaFoldDB" id="A0A1S8IPN2"/>
<keyword evidence="1" id="KW-0805">Transcription regulation</keyword>
<dbReference type="GO" id="GO:0043565">
    <property type="term" value="F:sequence-specific DNA binding"/>
    <property type="evidence" value="ECO:0007669"/>
    <property type="project" value="InterPro"/>
</dbReference>
<dbReference type="GO" id="GO:0003700">
    <property type="term" value="F:DNA-binding transcription factor activity"/>
    <property type="evidence" value="ECO:0007669"/>
    <property type="project" value="InterPro"/>
</dbReference>
<evidence type="ECO:0000256" key="1">
    <source>
        <dbReference type="ARBA" id="ARBA00023015"/>
    </source>
</evidence>
<dbReference type="PANTHER" id="PTHR47504">
    <property type="entry name" value="RIGHT ORIGIN-BINDING PROTEIN"/>
    <property type="match status" value="1"/>
</dbReference>
<name>A0A1S8IPN2_ENTFC</name>
<dbReference type="InterPro" id="IPR010499">
    <property type="entry name" value="AraC_E-bd"/>
</dbReference>
<evidence type="ECO:0000256" key="3">
    <source>
        <dbReference type="ARBA" id="ARBA00023163"/>
    </source>
</evidence>
<dbReference type="Pfam" id="PF06445">
    <property type="entry name" value="GyrI-like"/>
    <property type="match status" value="1"/>
</dbReference>
<dbReference type="InterPro" id="IPR018060">
    <property type="entry name" value="HTH_AraC"/>
</dbReference>
<dbReference type="EMBL" id="MVGJ01000015">
    <property type="protein sequence ID" value="OOL83469.1"/>
    <property type="molecule type" value="Genomic_DNA"/>
</dbReference>
<organism evidence="4 5">
    <name type="scientific">Enterococcus faecium</name>
    <name type="common">Streptococcus faecium</name>
    <dbReference type="NCBI Taxonomy" id="1352"/>
    <lineage>
        <taxon>Bacteria</taxon>
        <taxon>Bacillati</taxon>
        <taxon>Bacillota</taxon>
        <taxon>Bacilli</taxon>
        <taxon>Lactobacillales</taxon>
        <taxon>Enterococcaceae</taxon>
        <taxon>Enterococcus</taxon>
    </lineage>
</organism>
<reference evidence="4 5" key="1">
    <citation type="submission" date="2017-02" db="EMBL/GenBank/DDBJ databases">
        <title>Clonality and virulence of isolates of VRE in Hematopoietic Stem Cell Transplanted (HSCT) patients.</title>
        <authorList>
            <person name="Marchi A.P."/>
            <person name="Martins R.C."/>
            <person name="Marie S.K."/>
            <person name="Levin A.S."/>
            <person name="Costa S.F."/>
        </authorList>
    </citation>
    <scope>NUCLEOTIDE SEQUENCE [LARGE SCALE GENOMIC DNA]</scope>
    <source>
        <strain evidence="4 5">LIM1759</strain>
    </source>
</reference>
<evidence type="ECO:0000313" key="4">
    <source>
        <dbReference type="EMBL" id="OOL83469.1"/>
    </source>
</evidence>
<accession>A0A1S8IPN2</accession>
<protein>
    <submittedName>
        <fullName evidence="4">AraC family transcriptional regulator</fullName>
    </submittedName>
</protein>
<dbReference type="Proteomes" id="UP000191171">
    <property type="component" value="Unassembled WGS sequence"/>
</dbReference>
<dbReference type="InterPro" id="IPR009057">
    <property type="entry name" value="Homeodomain-like_sf"/>
</dbReference>
<dbReference type="SUPFAM" id="SSF46689">
    <property type="entry name" value="Homeodomain-like"/>
    <property type="match status" value="2"/>
</dbReference>
<keyword evidence="3" id="KW-0804">Transcription</keyword>
<dbReference type="PANTHER" id="PTHR47504:SF5">
    <property type="entry name" value="RIGHT ORIGIN-BINDING PROTEIN"/>
    <property type="match status" value="1"/>
</dbReference>
<dbReference type="InterPro" id="IPR011256">
    <property type="entry name" value="Reg_factor_effector_dom_sf"/>
</dbReference>
<dbReference type="Pfam" id="PF12833">
    <property type="entry name" value="HTH_18"/>
    <property type="match status" value="1"/>
</dbReference>